<proteinExistence type="predicted"/>
<organism evidence="1 2">
    <name type="scientific">Solanum commersonii</name>
    <name type="common">Commerson's wild potato</name>
    <name type="synonym">Commerson's nightshade</name>
    <dbReference type="NCBI Taxonomy" id="4109"/>
    <lineage>
        <taxon>Eukaryota</taxon>
        <taxon>Viridiplantae</taxon>
        <taxon>Streptophyta</taxon>
        <taxon>Embryophyta</taxon>
        <taxon>Tracheophyta</taxon>
        <taxon>Spermatophyta</taxon>
        <taxon>Magnoliopsida</taxon>
        <taxon>eudicotyledons</taxon>
        <taxon>Gunneridae</taxon>
        <taxon>Pentapetalae</taxon>
        <taxon>asterids</taxon>
        <taxon>lamiids</taxon>
        <taxon>Solanales</taxon>
        <taxon>Solanaceae</taxon>
        <taxon>Solanoideae</taxon>
        <taxon>Solaneae</taxon>
        <taxon>Solanum</taxon>
    </lineage>
</organism>
<protein>
    <submittedName>
        <fullName evidence="1">Uncharacterized protein</fullName>
    </submittedName>
</protein>
<name>A0A9J5YN83_SOLCO</name>
<evidence type="ECO:0000313" key="2">
    <source>
        <dbReference type="Proteomes" id="UP000824120"/>
    </source>
</evidence>
<dbReference type="AlphaFoldDB" id="A0A9J5YN83"/>
<dbReference type="EMBL" id="JACXVP010000006">
    <property type="protein sequence ID" value="KAG5601191.1"/>
    <property type="molecule type" value="Genomic_DNA"/>
</dbReference>
<sequence length="124" mass="14279">MVFFNQIERIDWSSLDAYKDSQTGMLLRPEDVFQVEFVQEIMQQRSDSLDCEMLPMLSTSAMGSLFSKLVSVQNTSIHDMDPYDGNTVLKRLRKDTLVKMIIPQGLEVIPQNQLKKMWSMLIGS</sequence>
<gene>
    <name evidence="1" type="ORF">H5410_032561</name>
</gene>
<accession>A0A9J5YN83</accession>
<keyword evidence="2" id="KW-1185">Reference proteome</keyword>
<comment type="caution">
    <text evidence="1">The sequence shown here is derived from an EMBL/GenBank/DDBJ whole genome shotgun (WGS) entry which is preliminary data.</text>
</comment>
<reference evidence="1 2" key="1">
    <citation type="submission" date="2020-09" db="EMBL/GenBank/DDBJ databases">
        <title>De no assembly of potato wild relative species, Solanum commersonii.</title>
        <authorList>
            <person name="Cho K."/>
        </authorList>
    </citation>
    <scope>NUCLEOTIDE SEQUENCE [LARGE SCALE GENOMIC DNA]</scope>
    <source>
        <strain evidence="1">LZ3.2</strain>
        <tissue evidence="1">Leaf</tissue>
    </source>
</reference>
<dbReference type="Proteomes" id="UP000824120">
    <property type="component" value="Chromosome 6"/>
</dbReference>
<dbReference type="OrthoDB" id="1939479at2759"/>
<evidence type="ECO:0000313" key="1">
    <source>
        <dbReference type="EMBL" id="KAG5601191.1"/>
    </source>
</evidence>